<dbReference type="EMBL" id="WHUW01000004">
    <property type="protein sequence ID" value="KAF8447228.1"/>
    <property type="molecule type" value="Genomic_DNA"/>
</dbReference>
<evidence type="ECO:0000313" key="3">
    <source>
        <dbReference type="Proteomes" id="UP001194468"/>
    </source>
</evidence>
<gene>
    <name evidence="2" type="ORF">L210DRAFT_2784941</name>
</gene>
<dbReference type="AlphaFoldDB" id="A0AAD4C3Z1"/>
<dbReference type="Proteomes" id="UP001194468">
    <property type="component" value="Unassembled WGS sequence"/>
</dbReference>
<sequence>MLTKNGELIVDLFMSNLTGKWLDGGRDKGSELPRPLMTRAAVGWNGQVGDRNKTPQSSDSRCICLPREHGARVLIHSCVTGRMPRRATLSRFFSRAARAWLYACVHWRRLGCSVSIQAQDTRHPDNNWHATSAGDVLKRHSRRPHHERAITSR</sequence>
<keyword evidence="3" id="KW-1185">Reference proteome</keyword>
<reference evidence="2" key="2">
    <citation type="journal article" date="2020" name="Nat. Commun.">
        <title>Large-scale genome sequencing of mycorrhizal fungi provides insights into the early evolution of symbiotic traits.</title>
        <authorList>
            <person name="Miyauchi S."/>
            <person name="Kiss E."/>
            <person name="Kuo A."/>
            <person name="Drula E."/>
            <person name="Kohler A."/>
            <person name="Sanchez-Garcia M."/>
            <person name="Morin E."/>
            <person name="Andreopoulos B."/>
            <person name="Barry K.W."/>
            <person name="Bonito G."/>
            <person name="Buee M."/>
            <person name="Carver A."/>
            <person name="Chen C."/>
            <person name="Cichocki N."/>
            <person name="Clum A."/>
            <person name="Culley D."/>
            <person name="Crous P.W."/>
            <person name="Fauchery L."/>
            <person name="Girlanda M."/>
            <person name="Hayes R.D."/>
            <person name="Keri Z."/>
            <person name="LaButti K."/>
            <person name="Lipzen A."/>
            <person name="Lombard V."/>
            <person name="Magnuson J."/>
            <person name="Maillard F."/>
            <person name="Murat C."/>
            <person name="Nolan M."/>
            <person name="Ohm R.A."/>
            <person name="Pangilinan J."/>
            <person name="Pereira M.F."/>
            <person name="Perotto S."/>
            <person name="Peter M."/>
            <person name="Pfister S."/>
            <person name="Riley R."/>
            <person name="Sitrit Y."/>
            <person name="Stielow J.B."/>
            <person name="Szollosi G."/>
            <person name="Zifcakova L."/>
            <person name="Stursova M."/>
            <person name="Spatafora J.W."/>
            <person name="Tedersoo L."/>
            <person name="Vaario L.M."/>
            <person name="Yamada A."/>
            <person name="Yan M."/>
            <person name="Wang P."/>
            <person name="Xu J."/>
            <person name="Bruns T."/>
            <person name="Baldrian P."/>
            <person name="Vilgalys R."/>
            <person name="Dunand C."/>
            <person name="Henrissat B."/>
            <person name="Grigoriev I.V."/>
            <person name="Hibbett D."/>
            <person name="Nagy L.G."/>
            <person name="Martin F.M."/>
        </authorList>
    </citation>
    <scope>NUCLEOTIDE SEQUENCE</scope>
    <source>
        <strain evidence="2">BED1</strain>
    </source>
</reference>
<evidence type="ECO:0000256" key="1">
    <source>
        <dbReference type="SAM" id="MobiDB-lite"/>
    </source>
</evidence>
<feature type="region of interest" description="Disordered" evidence="1">
    <location>
        <begin position="125"/>
        <end position="153"/>
    </location>
</feature>
<evidence type="ECO:0000313" key="2">
    <source>
        <dbReference type="EMBL" id="KAF8447228.1"/>
    </source>
</evidence>
<comment type="caution">
    <text evidence="2">The sequence shown here is derived from an EMBL/GenBank/DDBJ whole genome shotgun (WGS) entry which is preliminary data.</text>
</comment>
<name>A0AAD4C3Z1_BOLED</name>
<proteinExistence type="predicted"/>
<protein>
    <submittedName>
        <fullName evidence="2">Uncharacterized protein</fullName>
    </submittedName>
</protein>
<organism evidence="2 3">
    <name type="scientific">Boletus edulis BED1</name>
    <dbReference type="NCBI Taxonomy" id="1328754"/>
    <lineage>
        <taxon>Eukaryota</taxon>
        <taxon>Fungi</taxon>
        <taxon>Dikarya</taxon>
        <taxon>Basidiomycota</taxon>
        <taxon>Agaricomycotina</taxon>
        <taxon>Agaricomycetes</taxon>
        <taxon>Agaricomycetidae</taxon>
        <taxon>Boletales</taxon>
        <taxon>Boletineae</taxon>
        <taxon>Boletaceae</taxon>
        <taxon>Boletoideae</taxon>
        <taxon>Boletus</taxon>
    </lineage>
</organism>
<accession>A0AAD4C3Z1</accession>
<reference evidence="2" key="1">
    <citation type="submission" date="2019-10" db="EMBL/GenBank/DDBJ databases">
        <authorList>
            <consortium name="DOE Joint Genome Institute"/>
            <person name="Kuo A."/>
            <person name="Miyauchi S."/>
            <person name="Kiss E."/>
            <person name="Drula E."/>
            <person name="Kohler A."/>
            <person name="Sanchez-Garcia M."/>
            <person name="Andreopoulos B."/>
            <person name="Barry K.W."/>
            <person name="Bonito G."/>
            <person name="Buee M."/>
            <person name="Carver A."/>
            <person name="Chen C."/>
            <person name="Cichocki N."/>
            <person name="Clum A."/>
            <person name="Culley D."/>
            <person name="Crous P.W."/>
            <person name="Fauchery L."/>
            <person name="Girlanda M."/>
            <person name="Hayes R."/>
            <person name="Keri Z."/>
            <person name="LaButti K."/>
            <person name="Lipzen A."/>
            <person name="Lombard V."/>
            <person name="Magnuson J."/>
            <person name="Maillard F."/>
            <person name="Morin E."/>
            <person name="Murat C."/>
            <person name="Nolan M."/>
            <person name="Ohm R."/>
            <person name="Pangilinan J."/>
            <person name="Pereira M."/>
            <person name="Perotto S."/>
            <person name="Peter M."/>
            <person name="Riley R."/>
            <person name="Sitrit Y."/>
            <person name="Stielow B."/>
            <person name="Szollosi G."/>
            <person name="Zifcakova L."/>
            <person name="Stursova M."/>
            <person name="Spatafora J.W."/>
            <person name="Tedersoo L."/>
            <person name="Vaario L.-M."/>
            <person name="Yamada A."/>
            <person name="Yan M."/>
            <person name="Wang P."/>
            <person name="Xu J."/>
            <person name="Bruns T."/>
            <person name="Baldrian P."/>
            <person name="Vilgalys R."/>
            <person name="Henrissat B."/>
            <person name="Grigoriev I.V."/>
            <person name="Hibbett D."/>
            <person name="Nagy L.G."/>
            <person name="Martin F.M."/>
        </authorList>
    </citation>
    <scope>NUCLEOTIDE SEQUENCE</scope>
    <source>
        <strain evidence="2">BED1</strain>
    </source>
</reference>